<evidence type="ECO:0000256" key="1">
    <source>
        <dbReference type="SAM" id="Phobius"/>
    </source>
</evidence>
<geneLocation type="chloroplast" evidence="2"/>
<organism evidence="2">
    <name type="scientific">Chloropicon primus</name>
    <dbReference type="NCBI Taxonomy" id="1764295"/>
    <lineage>
        <taxon>Eukaryota</taxon>
        <taxon>Viridiplantae</taxon>
        <taxon>Chlorophyta</taxon>
        <taxon>Chloropicophyceae</taxon>
        <taxon>Chloropicales</taxon>
        <taxon>Chloropicaceae</taxon>
        <taxon>Chloropicon</taxon>
    </lineage>
</organism>
<gene>
    <name evidence="2" type="primary">ycf20</name>
</gene>
<keyword evidence="1" id="KW-0812">Transmembrane</keyword>
<dbReference type="EMBL" id="KJ746601">
    <property type="protein sequence ID" value="AID67816.1"/>
    <property type="molecule type" value="Genomic_DNA"/>
</dbReference>
<keyword evidence="2" id="KW-0934">Plastid</keyword>
<dbReference type="AlphaFoldDB" id="A0A088CJM0"/>
<keyword evidence="1" id="KW-0472">Membrane</keyword>
<accession>A0A088CJM0</accession>
<reference evidence="2" key="1">
    <citation type="journal article" date="2014" name="BMC Genomics">
        <title>Six newly sequenced chloroplast genomes from prasinophyte green algae provide insights into the relationships among prasinophyte lineages and the diversity of streamlined genome architecture in picoplanktonic species.</title>
        <authorList>
            <person name="Lemieux C."/>
            <person name="Otis C."/>
            <person name="Turmel M."/>
        </authorList>
    </citation>
    <scope>NUCLEOTIDE SEQUENCE</scope>
</reference>
<sequence>MQFLKNFPWPFVELLSGFVLGSCFIVLFKPSQLFLLTFFLVIESASWKFIKISRWHRFRAGFLLGIFVDAFKVGS</sequence>
<keyword evidence="1" id="KW-1133">Transmembrane helix</keyword>
<proteinExistence type="predicted"/>
<keyword evidence="2" id="KW-0150">Chloroplast</keyword>
<feature type="transmembrane region" description="Helical" evidence="1">
    <location>
        <begin position="33"/>
        <end position="50"/>
    </location>
</feature>
<feature type="transmembrane region" description="Helical" evidence="1">
    <location>
        <begin position="7"/>
        <end position="27"/>
    </location>
</feature>
<evidence type="ECO:0000313" key="2">
    <source>
        <dbReference type="EMBL" id="AID67816.1"/>
    </source>
</evidence>
<protein>
    <submittedName>
        <fullName evidence="2">Hypothetical chloroplast RF20</fullName>
    </submittedName>
</protein>
<name>A0A088CJM0_9CHLO</name>